<dbReference type="PANTHER" id="PTHR35458">
    <property type="entry name" value="SLR0755 PROTEIN"/>
    <property type="match status" value="1"/>
</dbReference>
<evidence type="ECO:0000259" key="1">
    <source>
        <dbReference type="Pfam" id="PF01936"/>
    </source>
</evidence>
<name>A0A2H0ALR0_9BACT</name>
<proteinExistence type="predicted"/>
<dbReference type="Pfam" id="PF01936">
    <property type="entry name" value="NYN"/>
    <property type="match status" value="1"/>
</dbReference>
<protein>
    <recommendedName>
        <fullName evidence="1">NYN domain-containing protein</fullName>
    </recommendedName>
</protein>
<reference evidence="2 3" key="1">
    <citation type="submission" date="2017-09" db="EMBL/GenBank/DDBJ databases">
        <title>Depth-based differentiation of microbial function through sediment-hosted aquifers and enrichment of novel symbionts in the deep terrestrial subsurface.</title>
        <authorList>
            <person name="Probst A.J."/>
            <person name="Ladd B."/>
            <person name="Jarett J.K."/>
            <person name="Geller-Mcgrath D.E."/>
            <person name="Sieber C.M."/>
            <person name="Emerson J.B."/>
            <person name="Anantharaman K."/>
            <person name="Thomas B.C."/>
            <person name="Malmstrom R."/>
            <person name="Stieglmeier M."/>
            <person name="Klingl A."/>
            <person name="Woyke T."/>
            <person name="Ryan C.M."/>
            <person name="Banfield J.F."/>
        </authorList>
    </citation>
    <scope>NUCLEOTIDE SEQUENCE [LARGE SCALE GENOMIC DNA]</scope>
    <source>
        <strain evidence="2">CG23_combo_of_CG06-09_8_20_14_all_42_19</strain>
    </source>
</reference>
<organism evidence="2 3">
    <name type="scientific">Candidatus Colwellbacteria bacterium CG23_combo_of_CG06-09_8_20_14_all_42_19</name>
    <dbReference type="NCBI Taxonomy" id="1974541"/>
    <lineage>
        <taxon>Bacteria</taxon>
        <taxon>Candidatus Colwelliibacteriota</taxon>
    </lineage>
</organism>
<feature type="domain" description="NYN" evidence="1">
    <location>
        <begin position="9"/>
        <end position="160"/>
    </location>
</feature>
<evidence type="ECO:0000313" key="3">
    <source>
        <dbReference type="Proteomes" id="UP000230007"/>
    </source>
</evidence>
<accession>A0A2H0ALR0</accession>
<dbReference type="PANTHER" id="PTHR35458:SF2">
    <property type="entry name" value="SLR0755 PROTEIN"/>
    <property type="match status" value="1"/>
</dbReference>
<sequence length="171" mass="20189">MLHQFVKGRVYVFIDAENVFYSQRTLGWKISYQKLMAYLKKECGDEMRCFIYKGVDEFNTGQRKFLDMLEINGYILRTKVVKRIKDRRSGKEEWKGNLDMELAFEMDDTKEKYDTAVLLSGDSDFVVPIDRIKKVGKWILVISTRGHISKELLERAKFVDLRKLKAEISQK</sequence>
<dbReference type="CDD" id="cd10911">
    <property type="entry name" value="PIN_LabA"/>
    <property type="match status" value="1"/>
</dbReference>
<comment type="caution">
    <text evidence="2">The sequence shown here is derived from an EMBL/GenBank/DDBJ whole genome shotgun (WGS) entry which is preliminary data.</text>
</comment>
<dbReference type="EMBL" id="PCSK01000019">
    <property type="protein sequence ID" value="PIP46339.1"/>
    <property type="molecule type" value="Genomic_DNA"/>
</dbReference>
<dbReference type="Proteomes" id="UP000230007">
    <property type="component" value="Unassembled WGS sequence"/>
</dbReference>
<dbReference type="InterPro" id="IPR047140">
    <property type="entry name" value="LabA"/>
</dbReference>
<evidence type="ECO:0000313" key="2">
    <source>
        <dbReference type="EMBL" id="PIP46339.1"/>
    </source>
</evidence>
<gene>
    <name evidence="2" type="ORF">COX15_00990</name>
</gene>
<dbReference type="GO" id="GO:0004540">
    <property type="term" value="F:RNA nuclease activity"/>
    <property type="evidence" value="ECO:0007669"/>
    <property type="project" value="InterPro"/>
</dbReference>
<dbReference type="InterPro" id="IPR021139">
    <property type="entry name" value="NYN"/>
</dbReference>
<dbReference type="AlphaFoldDB" id="A0A2H0ALR0"/>
<dbReference type="Gene3D" id="3.40.50.1010">
    <property type="entry name" value="5'-nuclease"/>
    <property type="match status" value="1"/>
</dbReference>